<feature type="domain" description="AP2/ERF" evidence="7">
    <location>
        <begin position="401"/>
        <end position="448"/>
    </location>
</feature>
<dbReference type="VEuPathDB" id="CryptoDB:Chro.10392"/>
<evidence type="ECO:0000256" key="4">
    <source>
        <dbReference type="ARBA" id="ARBA00023163"/>
    </source>
</evidence>
<keyword evidence="4" id="KW-0804">Transcription</keyword>
<gene>
    <name evidence="8" type="ORF">CHUDEA1_3520</name>
    <name evidence="9" type="ORF">GY17_00001365</name>
</gene>
<keyword evidence="10" id="KW-1185">Reference proteome</keyword>
<organism evidence="8">
    <name type="scientific">Cryptosporidium hominis</name>
    <dbReference type="NCBI Taxonomy" id="237895"/>
    <lineage>
        <taxon>Eukaryota</taxon>
        <taxon>Sar</taxon>
        <taxon>Alveolata</taxon>
        <taxon>Apicomplexa</taxon>
        <taxon>Conoidasida</taxon>
        <taxon>Coccidia</taxon>
        <taxon>Eucoccidiorida</taxon>
        <taxon>Eimeriorina</taxon>
        <taxon>Cryptosporidiidae</taxon>
        <taxon>Cryptosporidium</taxon>
    </lineage>
</organism>
<reference evidence="8" key="2">
    <citation type="submission" date="2015-08" db="EMBL/GenBank/DDBJ databases">
        <authorList>
            <person name="Babu N.S."/>
            <person name="Beckwith C.J."/>
            <person name="Beseler K.G."/>
            <person name="Brison A."/>
            <person name="Carone J.V."/>
            <person name="Caskin T.P."/>
            <person name="Diamond M."/>
            <person name="Durham M.E."/>
            <person name="Foxe J.M."/>
            <person name="Go M."/>
            <person name="Henderson B.A."/>
            <person name="Jones I.B."/>
            <person name="McGettigan J.A."/>
            <person name="Micheletti S.J."/>
            <person name="Nasrallah M.E."/>
            <person name="Ortiz D."/>
            <person name="Piller C.R."/>
            <person name="Privatt S.R."/>
            <person name="Schneider S.L."/>
            <person name="Sharp S."/>
            <person name="Smith T.C."/>
            <person name="Stanton J.D."/>
            <person name="Ullery H.E."/>
            <person name="Wilson R.J."/>
            <person name="Serrano M.G."/>
            <person name="Buck G."/>
            <person name="Lee V."/>
            <person name="Wang Y."/>
            <person name="Carvalho R."/>
            <person name="Voegtly L."/>
            <person name="Shi R."/>
            <person name="Duckworth R."/>
            <person name="Johnson A."/>
            <person name="Loviza R."/>
            <person name="Walstead R."/>
            <person name="Shah Z."/>
            <person name="Kiflezghi M."/>
            <person name="Wade K."/>
            <person name="Ball S.L."/>
            <person name="Bradley K.W."/>
            <person name="Asai D.J."/>
            <person name="Bowman C.A."/>
            <person name="Russell D.A."/>
            <person name="Pope W.H."/>
            <person name="Jacobs-Sera D."/>
            <person name="Hendrix R.W."/>
            <person name="Hatfull G.F."/>
        </authorList>
    </citation>
    <scope>NUCLEOTIDE SEQUENCE [LARGE SCALE GENOMIC DNA]</scope>
</reference>
<dbReference type="EMBL" id="JTAI01000044">
    <property type="protein sequence ID" value="PPS97055.1"/>
    <property type="molecule type" value="Genomic_DNA"/>
</dbReference>
<dbReference type="Proteomes" id="UP000199752">
    <property type="component" value="Chromosome 1"/>
</dbReference>
<name>A0A0S4TCU7_CRYHO</name>
<keyword evidence="5" id="KW-0539">Nucleus</keyword>
<keyword evidence="3" id="KW-0238">DNA-binding</keyword>
<accession>A0A0S4TCU7</accession>
<evidence type="ECO:0000256" key="6">
    <source>
        <dbReference type="SAM" id="MobiDB-lite"/>
    </source>
</evidence>
<dbReference type="InterPro" id="IPR001471">
    <property type="entry name" value="AP2/ERF_dom"/>
</dbReference>
<dbReference type="GO" id="GO:0003700">
    <property type="term" value="F:DNA-binding transcription factor activity"/>
    <property type="evidence" value="ECO:0007669"/>
    <property type="project" value="InterPro"/>
</dbReference>
<reference evidence="9 10" key="3">
    <citation type="submission" date="2017-10" db="EMBL/GenBank/DDBJ databases">
        <title>Consistent, comparative and evidence-based genome annotation and re-annotation for the closely-related species, Cryptosporidium parvum, C. hominis and C. tyzzeri.</title>
        <authorList>
            <person name="Baptista R.P."/>
            <person name="Li Y."/>
            <person name="Sateriale A."/>
            <person name="Striepen B."/>
            <person name="Kissinger J.C."/>
        </authorList>
    </citation>
    <scope>NUCLEOTIDE SEQUENCE [LARGE SCALE GENOMIC DNA]</scope>
    <source>
        <strain evidence="9">30976</strain>
    </source>
</reference>
<sequence length="557" mass="60502">MSVEERKSGCTLKLPIVNEDDDMMDFLEIDDEELVHDVKQAVSPTSSRSLENPDFNGINLLLSSTNTTNGVSSIGTSTSSGQFIPYFGQPLLFPNNNQNLLNLVALCISTPPPFTGLPQNNPFFSSNGINEQVNFVPFSTAAPLFYFGLPEETLMGGGYTGTGNATKYQQQNQFGKSVVGGPSNINFPTNGHIQEIENGVCGGNGGNLMDNEIQYNSAKLRPNVIQNQNSVFPGCPNIFGESGYGNNNNMVYSQQTKLNPNNQLGLINNLNFNGGGSRIGLGLGVGLGSGGIGTGTGQAGTGIGTGLSYDTPIEKEYDVNNIKIGVNELNRLSDQGQNHLYYELNQKQFHKNGNSNSRRQNTNMNGVSNSGEQLNSSVSLNSGGNNEKKNRWQLSDPQFKSGYKGVSWNSRMEAWLAFFVENGVRKSKTFSSRKFGFNRAREKAIKYLDARRKGIILTTPPPLSPSKGIYDRIPQQRKMESGRDNNYSPGLNDFQTFNNDNINNNCMNINLNSNSGNNMDITCCNSSNNNVPSTTASSINSSSSSSLLETNHTVMCS</sequence>
<dbReference type="VEuPathDB" id="CryptoDB:CHUDEA1_3520"/>
<dbReference type="VEuPathDB" id="CryptoDB:GY17_00001365"/>
<evidence type="ECO:0000313" key="8">
    <source>
        <dbReference type="EMBL" id="CUV04307.1"/>
    </source>
</evidence>
<feature type="region of interest" description="Disordered" evidence="6">
    <location>
        <begin position="350"/>
        <end position="393"/>
    </location>
</feature>
<evidence type="ECO:0000313" key="10">
    <source>
        <dbReference type="Proteomes" id="UP001429100"/>
    </source>
</evidence>
<dbReference type="Gene3D" id="1.20.5.2050">
    <property type="match status" value="1"/>
</dbReference>
<keyword evidence="2" id="KW-0805">Transcription regulation</keyword>
<dbReference type="AlphaFoldDB" id="A0A0S4TCU7"/>
<evidence type="ECO:0000256" key="1">
    <source>
        <dbReference type="ARBA" id="ARBA00004123"/>
    </source>
</evidence>
<dbReference type="Proteomes" id="UP001429100">
    <property type="component" value="Unassembled WGS sequence"/>
</dbReference>
<evidence type="ECO:0000256" key="3">
    <source>
        <dbReference type="ARBA" id="ARBA00023125"/>
    </source>
</evidence>
<evidence type="ECO:0000256" key="5">
    <source>
        <dbReference type="ARBA" id="ARBA00023242"/>
    </source>
</evidence>
<evidence type="ECO:0000256" key="2">
    <source>
        <dbReference type="ARBA" id="ARBA00023015"/>
    </source>
</evidence>
<comment type="subcellular location">
    <subcellularLocation>
        <location evidence="1">Nucleus</location>
    </subcellularLocation>
</comment>
<dbReference type="EMBL" id="LN877947">
    <property type="protein sequence ID" value="CUV04307.1"/>
    <property type="molecule type" value="Genomic_DNA"/>
</dbReference>
<protein>
    <submittedName>
        <fullName evidence="9">AP2/ERF domain containing protein</fullName>
    </submittedName>
</protein>
<evidence type="ECO:0000259" key="7">
    <source>
        <dbReference type="Pfam" id="PF00847"/>
    </source>
</evidence>
<reference evidence="9 10" key="1">
    <citation type="submission" date="2014-11" db="EMBL/GenBank/DDBJ databases">
        <title>Comparative genomic analysis of Cryptosporidium hominis reveals occurrence of genetic recombination in virulent subtypes.</title>
        <authorList>
            <person name="Guo Y."/>
            <person name="Tang K."/>
            <person name="Frace M."/>
            <person name="Li N."/>
            <person name="Roellig D.M."/>
            <person name="Sammons S."/>
            <person name="Knipe K."/>
            <person name="Rowe L."/>
            <person name="Feng Y."/>
            <person name="Xiao L."/>
        </authorList>
    </citation>
    <scope>NUCLEOTIDE SEQUENCE [LARGE SCALE GENOMIC DNA]</scope>
    <source>
        <strain evidence="9">30976</strain>
    </source>
</reference>
<dbReference type="GO" id="GO:0005634">
    <property type="term" value="C:nucleus"/>
    <property type="evidence" value="ECO:0007669"/>
    <property type="project" value="UniProtKB-SubCell"/>
</dbReference>
<dbReference type="VEuPathDB" id="CryptoDB:ChTU502y2012_412g0005"/>
<feature type="compositionally biased region" description="Polar residues" evidence="6">
    <location>
        <begin position="350"/>
        <end position="373"/>
    </location>
</feature>
<proteinExistence type="predicted"/>
<dbReference type="Pfam" id="PF00847">
    <property type="entry name" value="AP2"/>
    <property type="match status" value="1"/>
</dbReference>
<feature type="compositionally biased region" description="Low complexity" evidence="6">
    <location>
        <begin position="374"/>
        <end position="385"/>
    </location>
</feature>
<dbReference type="GO" id="GO:0003677">
    <property type="term" value="F:DNA binding"/>
    <property type="evidence" value="ECO:0007669"/>
    <property type="project" value="UniProtKB-KW"/>
</dbReference>
<evidence type="ECO:0000313" key="9">
    <source>
        <dbReference type="EMBL" id="PPS97055.1"/>
    </source>
</evidence>